<dbReference type="PANTHER" id="PTHR43547">
    <property type="entry name" value="TWO-COMPONENT HISTIDINE KINASE"/>
    <property type="match status" value="1"/>
</dbReference>
<evidence type="ECO:0000256" key="2">
    <source>
        <dbReference type="ARBA" id="ARBA00012438"/>
    </source>
</evidence>
<dbReference type="EC" id="2.7.13.3" evidence="2"/>
<keyword evidence="7" id="KW-0418">Kinase</keyword>
<proteinExistence type="predicted"/>
<organism evidence="7 8">
    <name type="scientific">Pseudoduganella rivuli</name>
    <dbReference type="NCBI Taxonomy" id="2666085"/>
    <lineage>
        <taxon>Bacteria</taxon>
        <taxon>Pseudomonadati</taxon>
        <taxon>Pseudomonadota</taxon>
        <taxon>Betaproteobacteria</taxon>
        <taxon>Burkholderiales</taxon>
        <taxon>Oxalobacteraceae</taxon>
        <taxon>Telluria group</taxon>
        <taxon>Pseudoduganella</taxon>
    </lineage>
</organism>
<evidence type="ECO:0000256" key="1">
    <source>
        <dbReference type="ARBA" id="ARBA00000085"/>
    </source>
</evidence>
<feature type="transmembrane region" description="Helical" evidence="5">
    <location>
        <begin position="53"/>
        <end position="75"/>
    </location>
</feature>
<evidence type="ECO:0000256" key="4">
    <source>
        <dbReference type="SAM" id="Coils"/>
    </source>
</evidence>
<dbReference type="InterPro" id="IPR036890">
    <property type="entry name" value="HATPase_C_sf"/>
</dbReference>
<dbReference type="Proteomes" id="UP000446768">
    <property type="component" value="Unassembled WGS sequence"/>
</dbReference>
<keyword evidence="5" id="KW-1133">Transmembrane helix</keyword>
<dbReference type="PROSITE" id="PS50109">
    <property type="entry name" value="HIS_KIN"/>
    <property type="match status" value="1"/>
</dbReference>
<protein>
    <recommendedName>
        <fullName evidence="2">histidine kinase</fullName>
        <ecNumber evidence="2">2.7.13.3</ecNumber>
    </recommendedName>
</protein>
<reference evidence="7 8" key="1">
    <citation type="submission" date="2019-11" db="EMBL/GenBank/DDBJ databases">
        <title>Novel species isolated from a subtropical stream in China.</title>
        <authorList>
            <person name="Lu H."/>
        </authorList>
    </citation>
    <scope>NUCLEOTIDE SEQUENCE [LARGE SCALE GENOMIC DNA]</scope>
    <source>
        <strain evidence="7 8">FT92W</strain>
    </source>
</reference>
<keyword evidence="4" id="KW-0175">Coiled coil</keyword>
<evidence type="ECO:0000313" key="8">
    <source>
        <dbReference type="Proteomes" id="UP000446768"/>
    </source>
</evidence>
<dbReference type="Gene3D" id="3.30.565.10">
    <property type="entry name" value="Histidine kinase-like ATPase, C-terminal domain"/>
    <property type="match status" value="1"/>
</dbReference>
<keyword evidence="8" id="KW-1185">Reference proteome</keyword>
<name>A0A7X2LXC7_9BURK</name>
<dbReference type="EMBL" id="WKJJ01000023">
    <property type="protein sequence ID" value="MRV75779.1"/>
    <property type="molecule type" value="Genomic_DNA"/>
</dbReference>
<feature type="domain" description="Histidine kinase" evidence="6">
    <location>
        <begin position="354"/>
        <end position="496"/>
    </location>
</feature>
<dbReference type="AlphaFoldDB" id="A0A7X2LXC7"/>
<keyword evidence="5" id="KW-0472">Membrane</keyword>
<keyword evidence="5" id="KW-0812">Transmembrane</keyword>
<comment type="caution">
    <text evidence="7">The sequence shown here is derived from an EMBL/GenBank/DDBJ whole genome shotgun (WGS) entry which is preliminary data.</text>
</comment>
<comment type="catalytic activity">
    <reaction evidence="1">
        <text>ATP + protein L-histidine = ADP + protein N-phospho-L-histidine.</text>
        <dbReference type="EC" id="2.7.13.3"/>
    </reaction>
</comment>
<dbReference type="SUPFAM" id="SSF55874">
    <property type="entry name" value="ATPase domain of HSP90 chaperone/DNA topoisomerase II/histidine kinase"/>
    <property type="match status" value="1"/>
</dbReference>
<evidence type="ECO:0000256" key="5">
    <source>
        <dbReference type="SAM" id="Phobius"/>
    </source>
</evidence>
<keyword evidence="7" id="KW-0808">Transferase</keyword>
<feature type="coiled-coil region" evidence="4">
    <location>
        <begin position="160"/>
        <end position="223"/>
    </location>
</feature>
<dbReference type="GO" id="GO:0000155">
    <property type="term" value="F:phosphorelay sensor kinase activity"/>
    <property type="evidence" value="ECO:0007669"/>
    <property type="project" value="TreeGrafter"/>
</dbReference>
<accession>A0A7X2LXC7</accession>
<dbReference type="InterPro" id="IPR058544">
    <property type="entry name" value="ETR1_N"/>
</dbReference>
<feature type="transmembrane region" description="Helical" evidence="5">
    <location>
        <begin position="124"/>
        <end position="147"/>
    </location>
</feature>
<sequence>MAYSRVSRCNAARAILRKSAQISAREATMVNWSDVAFNLYPHGYCLSWQPGLLWLHAGADLVVSLAYFVIPAYLLKLVRQRQDLQFSWMFVLFGVFILACGATHVMNLWTLWRPDYLVAGMVKVVTAIASVGTAIALGALLPAAVALPGPAQWETVHQNLRREIAERKEAEQQVKHLNLELEQRVRDRTAELETANHHLSLLHEELEQRIRDRTRELEQAQADLLVAAHQAGMSEIATNVLHNVGNVLNSVNVSANVIGHKVQASEASGLARAVRLMDRPDGDLATFLSEDPKGKLLPAYLAKLSDALTEEQHSIAEEVASLMSSVEHIKQIVAIQQSYAGVASLSEDVAPAALLDDALRMSADALERHGVTVRREVEAMPVLPLDRHRTLMILLNLISNAKYAMEGRPEPRDITVTLDQPAPDRLRFCVSDTGVGIAAAELTRIFAHGYTTRRGGHGYGLHSCAIAAREMNGVLTAHSDGPGKGAIFTLELPVLPAQRKDGRA</sequence>
<dbReference type="Pfam" id="PF25487">
    <property type="entry name" value="ETR1_N"/>
    <property type="match status" value="1"/>
</dbReference>
<feature type="transmembrane region" description="Helical" evidence="5">
    <location>
        <begin position="87"/>
        <end position="112"/>
    </location>
</feature>
<dbReference type="InterPro" id="IPR003594">
    <property type="entry name" value="HATPase_dom"/>
</dbReference>
<evidence type="ECO:0000256" key="3">
    <source>
        <dbReference type="ARBA" id="ARBA00022553"/>
    </source>
</evidence>
<dbReference type="PANTHER" id="PTHR43547:SF2">
    <property type="entry name" value="HYBRID SIGNAL TRANSDUCTION HISTIDINE KINASE C"/>
    <property type="match status" value="1"/>
</dbReference>
<dbReference type="InterPro" id="IPR004358">
    <property type="entry name" value="Sig_transdc_His_kin-like_C"/>
</dbReference>
<dbReference type="Pfam" id="PF02518">
    <property type="entry name" value="HATPase_c"/>
    <property type="match status" value="1"/>
</dbReference>
<dbReference type="InterPro" id="IPR005467">
    <property type="entry name" value="His_kinase_dom"/>
</dbReference>
<keyword evidence="3" id="KW-0597">Phosphoprotein</keyword>
<dbReference type="PRINTS" id="PR00344">
    <property type="entry name" value="BCTRLSENSOR"/>
</dbReference>
<evidence type="ECO:0000313" key="7">
    <source>
        <dbReference type="EMBL" id="MRV75779.1"/>
    </source>
</evidence>
<dbReference type="SMART" id="SM00387">
    <property type="entry name" value="HATPase_c"/>
    <property type="match status" value="1"/>
</dbReference>
<gene>
    <name evidence="7" type="ORF">GJ700_29090</name>
</gene>
<evidence type="ECO:0000259" key="6">
    <source>
        <dbReference type="PROSITE" id="PS50109"/>
    </source>
</evidence>